<organism evidence="2 3">
    <name type="scientific">Sphaerulina musiva (strain SO2202)</name>
    <name type="common">Poplar stem canker fungus</name>
    <name type="synonym">Septoria musiva</name>
    <dbReference type="NCBI Taxonomy" id="692275"/>
    <lineage>
        <taxon>Eukaryota</taxon>
        <taxon>Fungi</taxon>
        <taxon>Dikarya</taxon>
        <taxon>Ascomycota</taxon>
        <taxon>Pezizomycotina</taxon>
        <taxon>Dothideomycetes</taxon>
        <taxon>Dothideomycetidae</taxon>
        <taxon>Mycosphaerellales</taxon>
        <taxon>Mycosphaerellaceae</taxon>
        <taxon>Sphaerulina</taxon>
    </lineage>
</organism>
<dbReference type="eggNOG" id="ENOG502RKMH">
    <property type="taxonomic scope" value="Eukaryota"/>
</dbReference>
<dbReference type="HOGENOM" id="CLU_036742_0_1_1"/>
<reference evidence="2 3" key="1">
    <citation type="journal article" date="2012" name="PLoS Pathog.">
        <title>Diverse lifestyles and strategies of plant pathogenesis encoded in the genomes of eighteen Dothideomycetes fungi.</title>
        <authorList>
            <person name="Ohm R.A."/>
            <person name="Feau N."/>
            <person name="Henrissat B."/>
            <person name="Schoch C.L."/>
            <person name="Horwitz B.A."/>
            <person name="Barry K.W."/>
            <person name="Condon B.J."/>
            <person name="Copeland A.C."/>
            <person name="Dhillon B."/>
            <person name="Glaser F."/>
            <person name="Hesse C.N."/>
            <person name="Kosti I."/>
            <person name="LaButti K."/>
            <person name="Lindquist E.A."/>
            <person name="Lucas S."/>
            <person name="Salamov A.A."/>
            <person name="Bradshaw R.E."/>
            <person name="Ciuffetti L."/>
            <person name="Hamelin R.C."/>
            <person name="Kema G.H.J."/>
            <person name="Lawrence C."/>
            <person name="Scott J.A."/>
            <person name="Spatafora J.W."/>
            <person name="Turgeon B.G."/>
            <person name="de Wit P.J.G.M."/>
            <person name="Zhong S."/>
            <person name="Goodwin S.B."/>
            <person name="Grigoriev I.V."/>
        </authorList>
    </citation>
    <scope>NUCLEOTIDE SEQUENCE [LARGE SCALE GENOMIC DNA]</scope>
    <source>
        <strain evidence="2 3">SO2202</strain>
    </source>
</reference>
<dbReference type="AlphaFoldDB" id="N1QMW0"/>
<feature type="compositionally biased region" description="Basic and acidic residues" evidence="1">
    <location>
        <begin position="41"/>
        <end position="55"/>
    </location>
</feature>
<dbReference type="RefSeq" id="XP_016765504.1">
    <property type="nucleotide sequence ID" value="XM_016903644.1"/>
</dbReference>
<evidence type="ECO:0000313" key="3">
    <source>
        <dbReference type="Proteomes" id="UP000016931"/>
    </source>
</evidence>
<feature type="compositionally biased region" description="Acidic residues" evidence="1">
    <location>
        <begin position="58"/>
        <end position="72"/>
    </location>
</feature>
<evidence type="ECO:0000313" key="2">
    <source>
        <dbReference type="EMBL" id="EMF17383.1"/>
    </source>
</evidence>
<name>N1QMW0_SPHMS</name>
<dbReference type="OrthoDB" id="2537769at2759"/>
<protein>
    <submittedName>
        <fullName evidence="2">Uncharacterized protein</fullName>
    </submittedName>
</protein>
<dbReference type="Proteomes" id="UP000016931">
    <property type="component" value="Unassembled WGS sequence"/>
</dbReference>
<feature type="region of interest" description="Disordered" evidence="1">
    <location>
        <begin position="1"/>
        <end position="108"/>
    </location>
</feature>
<dbReference type="NCBIfam" id="TIGR02453">
    <property type="entry name" value="TIGR02453 family protein"/>
    <property type="match status" value="1"/>
</dbReference>
<dbReference type="PANTHER" id="PTHR36452:SF1">
    <property type="entry name" value="DUF2461 DOMAIN-CONTAINING PROTEIN"/>
    <property type="match status" value="1"/>
</dbReference>
<evidence type="ECO:0000256" key="1">
    <source>
        <dbReference type="SAM" id="MobiDB-lite"/>
    </source>
</evidence>
<dbReference type="Pfam" id="PF09365">
    <property type="entry name" value="DUF2461"/>
    <property type="match status" value="1"/>
</dbReference>
<dbReference type="EMBL" id="KB456260">
    <property type="protein sequence ID" value="EMF17383.1"/>
    <property type="molecule type" value="Genomic_DNA"/>
</dbReference>
<dbReference type="GeneID" id="27900781"/>
<dbReference type="STRING" id="692275.N1QMW0"/>
<dbReference type="OMA" id="GVMEPFV"/>
<feature type="compositionally biased region" description="Basic and acidic residues" evidence="1">
    <location>
        <begin position="97"/>
        <end position="108"/>
    </location>
</feature>
<dbReference type="PANTHER" id="PTHR36452">
    <property type="entry name" value="CHROMOSOME 12, WHOLE GENOME SHOTGUN SEQUENCE"/>
    <property type="match status" value="1"/>
</dbReference>
<gene>
    <name evidence="2" type="ORF">SEPMUDRAFT_146423</name>
</gene>
<dbReference type="InterPro" id="IPR012808">
    <property type="entry name" value="CHP02453"/>
</dbReference>
<sequence length="389" mass="43260">MTRRSGRIAAGGKQHKRALSSASTTKAIVKRPRKAKSTPTKSDHFPVDDRDHGAESDGAQDEEADSGDDSVSDFEKAAESDVSSLSSEADTDADDGAVEKRTKADPSRRIRAVEGVEWKPGVKTGLGPGTQVVIKKPKARPAGKTPYASDTIHPNTFLFLHELKDNNNREWLKMHDPDFRQAEKDWHSFVENMTETLITIDDTIPELPIKDVVFRIYRDIRFSKDPTPCKAYFSVAWSRAGRKGPFAHYYVQIAPNNSFVGGGLWHPEAAPLSSLREAIDQHPDRLKAALRDSRIRKEFLKGAAASDQAVVKAFVESNAESMLKTKPKGYEGDHPDIDLLRLRNYTMSRSLLDAEVMGEAGQQRISHLLAVLKPFITWLNSVVMPDEDD</sequence>
<accession>N1QMW0</accession>
<proteinExistence type="predicted"/>
<keyword evidence="3" id="KW-1185">Reference proteome</keyword>